<gene>
    <name evidence="3" type="primary">LOC34622812</name>
</gene>
<evidence type="ECO:0000313" key="3">
    <source>
        <dbReference type="RefSeq" id="XP_026194342.1"/>
    </source>
</evidence>
<dbReference type="Pfam" id="PF13649">
    <property type="entry name" value="Methyltransf_25"/>
    <property type="match status" value="1"/>
</dbReference>
<name>A0A6P6S3Q9_9EIME</name>
<proteinExistence type="predicted"/>
<dbReference type="AlphaFoldDB" id="A0A6P6S3Q9"/>
<dbReference type="Gene3D" id="3.40.50.150">
    <property type="entry name" value="Vaccinia Virus protein VP39"/>
    <property type="match status" value="1"/>
</dbReference>
<evidence type="ECO:0000313" key="2">
    <source>
        <dbReference type="Proteomes" id="UP000515125"/>
    </source>
</evidence>
<accession>A0A6P6S3Q9</accession>
<protein>
    <submittedName>
        <fullName evidence="3">Uncharacterized protein LOC34622812</fullName>
    </submittedName>
</protein>
<dbReference type="InterPro" id="IPR029063">
    <property type="entry name" value="SAM-dependent_MTases_sf"/>
</dbReference>
<dbReference type="SUPFAM" id="SSF53335">
    <property type="entry name" value="S-adenosyl-L-methionine-dependent methyltransferases"/>
    <property type="match status" value="1"/>
</dbReference>
<dbReference type="Proteomes" id="UP000515125">
    <property type="component" value="Unplaced"/>
</dbReference>
<sequence length="187" mass="19913">MADGRAAPQACEQRACLDYGDLEDGECWMPFHRSAPDTANGEAGWDLGGFVSPFQCVLGKDPGDCQGTRTYGEGCCLRVSPHAQVATTTGTNSTPGVQLKILHGSTSVLVKCSFLRVRCFCSLGCGDGRFVIECCRLANCNGVGLDLDEKLVAKAQRNAAAAGTIRAEFFQGNFLDPHLDLSRATVM</sequence>
<evidence type="ECO:0000259" key="1">
    <source>
        <dbReference type="Pfam" id="PF13649"/>
    </source>
</evidence>
<dbReference type="GeneID" id="34622812"/>
<organism evidence="2 3">
    <name type="scientific">Cyclospora cayetanensis</name>
    <dbReference type="NCBI Taxonomy" id="88456"/>
    <lineage>
        <taxon>Eukaryota</taxon>
        <taxon>Sar</taxon>
        <taxon>Alveolata</taxon>
        <taxon>Apicomplexa</taxon>
        <taxon>Conoidasida</taxon>
        <taxon>Coccidia</taxon>
        <taxon>Eucoccidiorida</taxon>
        <taxon>Eimeriorina</taxon>
        <taxon>Eimeriidae</taxon>
        <taxon>Cyclospora</taxon>
    </lineage>
</organism>
<keyword evidence="2" id="KW-1185">Reference proteome</keyword>
<reference evidence="3" key="1">
    <citation type="submission" date="2025-08" db="UniProtKB">
        <authorList>
            <consortium name="RefSeq"/>
        </authorList>
    </citation>
    <scope>IDENTIFICATION</scope>
</reference>
<feature type="domain" description="Methyltransferase" evidence="1">
    <location>
        <begin position="123"/>
        <end position="177"/>
    </location>
</feature>
<dbReference type="InterPro" id="IPR041698">
    <property type="entry name" value="Methyltransf_25"/>
</dbReference>
<dbReference type="RefSeq" id="XP_026194342.1">
    <property type="nucleotide sequence ID" value="XM_026338557.1"/>
</dbReference>
<dbReference type="OrthoDB" id="66144at2759"/>